<organism evidence="4">
    <name type="scientific">human gut metagenome</name>
    <dbReference type="NCBI Taxonomy" id="408170"/>
    <lineage>
        <taxon>unclassified sequences</taxon>
        <taxon>metagenomes</taxon>
        <taxon>organismal metagenomes</taxon>
    </lineage>
</organism>
<dbReference type="InterPro" id="IPR029066">
    <property type="entry name" value="PLP-binding_barrel"/>
</dbReference>
<keyword evidence="2" id="KW-0663">Pyridoxal phosphate</keyword>
<comment type="cofactor">
    <cofactor evidence="1">
        <name>pyridoxal 5'-phosphate</name>
        <dbReference type="ChEBI" id="CHEBI:597326"/>
    </cofactor>
</comment>
<evidence type="ECO:0000313" key="4">
    <source>
        <dbReference type="EMBL" id="ETJ37508.1"/>
    </source>
</evidence>
<dbReference type="GO" id="GO:0033388">
    <property type="term" value="P:putrescine biosynthetic process from arginine"/>
    <property type="evidence" value="ECO:0007669"/>
    <property type="project" value="TreeGrafter"/>
</dbReference>
<proteinExistence type="predicted"/>
<dbReference type="GO" id="GO:0008792">
    <property type="term" value="F:arginine decarboxylase activity"/>
    <property type="evidence" value="ECO:0007669"/>
    <property type="project" value="InterPro"/>
</dbReference>
<gene>
    <name evidence="4" type="ORF">Q604_UNBC08270G0001</name>
</gene>
<dbReference type="GO" id="GO:0006527">
    <property type="term" value="P:L-arginine catabolic process"/>
    <property type="evidence" value="ECO:0007669"/>
    <property type="project" value="InterPro"/>
</dbReference>
<dbReference type="PANTHER" id="PTHR43295:SF9">
    <property type="entry name" value="BIOSYNTHETIC ARGININE DECARBOXYLASE"/>
    <property type="match status" value="1"/>
</dbReference>
<dbReference type="Gene3D" id="3.20.20.10">
    <property type="entry name" value="Alanine racemase"/>
    <property type="match status" value="1"/>
</dbReference>
<dbReference type="InterPro" id="IPR022644">
    <property type="entry name" value="De-COase2_N"/>
</dbReference>
<feature type="domain" description="Orn/DAP/Arg decarboxylase 2 N-terminal" evidence="3">
    <location>
        <begin position="1"/>
        <end position="82"/>
    </location>
</feature>
<sequence length="86" mass="9417">IESLIHSGEPLGLEAGSKAELMAVLAHAGMTRSVIVCNGYKDREYIRLALIGEKMGHKVYLVIEKMSEIAIVLDEAERLNVVPRLG</sequence>
<dbReference type="Pfam" id="PF02784">
    <property type="entry name" value="Orn_Arg_deC_N"/>
    <property type="match status" value="1"/>
</dbReference>
<feature type="non-terminal residue" evidence="4">
    <location>
        <position position="86"/>
    </location>
</feature>
<protein>
    <recommendedName>
        <fullName evidence="3">Orn/DAP/Arg decarboxylase 2 N-terminal domain-containing protein</fullName>
    </recommendedName>
</protein>
<dbReference type="InterPro" id="IPR002985">
    <property type="entry name" value="Arg_decrbxlase"/>
</dbReference>
<dbReference type="EMBL" id="AZMM01008270">
    <property type="protein sequence ID" value="ETJ37508.1"/>
    <property type="molecule type" value="Genomic_DNA"/>
</dbReference>
<comment type="caution">
    <text evidence="4">The sequence shown here is derived from an EMBL/GenBank/DDBJ whole genome shotgun (WGS) entry which is preliminary data.</text>
</comment>
<dbReference type="GO" id="GO:0008295">
    <property type="term" value="P:spermidine biosynthetic process"/>
    <property type="evidence" value="ECO:0007669"/>
    <property type="project" value="InterPro"/>
</dbReference>
<evidence type="ECO:0000259" key="3">
    <source>
        <dbReference type="Pfam" id="PF02784"/>
    </source>
</evidence>
<accession>W1Y4M7</accession>
<name>W1Y4M7_9ZZZZ</name>
<evidence type="ECO:0000256" key="1">
    <source>
        <dbReference type="ARBA" id="ARBA00001933"/>
    </source>
</evidence>
<dbReference type="AlphaFoldDB" id="W1Y4M7"/>
<dbReference type="SUPFAM" id="SSF51419">
    <property type="entry name" value="PLP-binding barrel"/>
    <property type="match status" value="1"/>
</dbReference>
<reference evidence="4" key="1">
    <citation type="submission" date="2013-12" db="EMBL/GenBank/DDBJ databases">
        <title>A Varibaculum cambriense genome reconstructed from a premature infant gut community with otherwise low bacterial novelty that shifts toward anaerobic metabolism during the third week of life.</title>
        <authorList>
            <person name="Brown C.T."/>
            <person name="Sharon I."/>
            <person name="Thomas B.C."/>
            <person name="Castelle C.J."/>
            <person name="Morowitz M.J."/>
            <person name="Banfield J.F."/>
        </authorList>
    </citation>
    <scope>NUCLEOTIDE SEQUENCE</scope>
</reference>
<dbReference type="PRINTS" id="PR01180">
    <property type="entry name" value="ARGDCRBXLASE"/>
</dbReference>
<evidence type="ECO:0000256" key="2">
    <source>
        <dbReference type="ARBA" id="ARBA00022898"/>
    </source>
</evidence>
<feature type="non-terminal residue" evidence="4">
    <location>
        <position position="1"/>
    </location>
</feature>
<dbReference type="PANTHER" id="PTHR43295">
    <property type="entry name" value="ARGININE DECARBOXYLASE"/>
    <property type="match status" value="1"/>
</dbReference>